<evidence type="ECO:0000256" key="9">
    <source>
        <dbReference type="ARBA" id="ARBA00023136"/>
    </source>
</evidence>
<comment type="subcellular location">
    <subcellularLocation>
        <location evidence="1 10">Cell inner membrane</location>
        <topology evidence="1 10">Single-pass membrane protein</topology>
        <orientation evidence="1 10">Periplasmic side</orientation>
    </subcellularLocation>
</comment>
<feature type="region of interest" description="Disordered" evidence="11">
    <location>
        <begin position="68"/>
        <end position="108"/>
    </location>
</feature>
<keyword evidence="3 10" id="KW-0813">Transport</keyword>
<comment type="function">
    <text evidence="10">Interacts with outer membrane receptor proteins that carry out high-affinity binding and energy dependent uptake into the periplasmic space of specific substrates. It could act to transduce energy from the cytoplasmic membrane to specific energy-requiring processes in the outer membrane, resulting in the release into the periplasm of ligands bound by these outer membrane proteins.</text>
</comment>
<evidence type="ECO:0000256" key="3">
    <source>
        <dbReference type="ARBA" id="ARBA00022448"/>
    </source>
</evidence>
<evidence type="ECO:0000256" key="7">
    <source>
        <dbReference type="ARBA" id="ARBA00022927"/>
    </source>
</evidence>
<dbReference type="GO" id="GO:0015891">
    <property type="term" value="P:siderophore transport"/>
    <property type="evidence" value="ECO:0007669"/>
    <property type="project" value="InterPro"/>
</dbReference>
<keyword evidence="14" id="KW-1185">Reference proteome</keyword>
<evidence type="ECO:0000256" key="10">
    <source>
        <dbReference type="RuleBase" id="RU362123"/>
    </source>
</evidence>
<dbReference type="PANTHER" id="PTHR33446:SF2">
    <property type="entry name" value="PROTEIN TONB"/>
    <property type="match status" value="1"/>
</dbReference>
<accession>A0A846ZK58</accession>
<keyword evidence="9" id="KW-0472">Membrane</keyword>
<dbReference type="NCBIfam" id="TIGR01352">
    <property type="entry name" value="tonB_Cterm"/>
    <property type="match status" value="1"/>
</dbReference>
<dbReference type="SUPFAM" id="SSF74653">
    <property type="entry name" value="TolA/TonB C-terminal domain"/>
    <property type="match status" value="1"/>
</dbReference>
<dbReference type="GO" id="GO:0015031">
    <property type="term" value="P:protein transport"/>
    <property type="evidence" value="ECO:0007669"/>
    <property type="project" value="UniProtKB-UniRule"/>
</dbReference>
<dbReference type="GO" id="GO:0098797">
    <property type="term" value="C:plasma membrane protein complex"/>
    <property type="evidence" value="ECO:0007669"/>
    <property type="project" value="TreeGrafter"/>
</dbReference>
<dbReference type="GO" id="GO:0055085">
    <property type="term" value="P:transmembrane transport"/>
    <property type="evidence" value="ECO:0007669"/>
    <property type="project" value="InterPro"/>
</dbReference>
<evidence type="ECO:0000256" key="4">
    <source>
        <dbReference type="ARBA" id="ARBA00022475"/>
    </source>
</evidence>
<sequence length="226" mass="24130">MSPTVLERTPTVHPDLARIVAISAAISLNAALLLMAMRPLSPVLKLTPTRPVLQVRIIEPKPVATPKPLPPVVMPKRPKSKPVVHKTRPAPTPAPVTQVAPTPMSTPQPDVVPPAMPSDIAPTTTPTTAPPGPVHANLAYALAPAPIYPTAARRAGMQGTVMLRVLVDAQGRPQDVQVARSSGYPLLDRTARLQVLRKWRFQPATVDGHASAAWAMVPVVFSLQRP</sequence>
<organism evidence="13 14">
    <name type="scientific">Oleiagrimonas citrea</name>
    <dbReference type="NCBI Taxonomy" id="1665687"/>
    <lineage>
        <taxon>Bacteria</taxon>
        <taxon>Pseudomonadati</taxon>
        <taxon>Pseudomonadota</taxon>
        <taxon>Gammaproteobacteria</taxon>
        <taxon>Lysobacterales</taxon>
        <taxon>Rhodanobacteraceae</taxon>
        <taxon>Oleiagrimonas</taxon>
    </lineage>
</organism>
<keyword evidence="10" id="KW-0735">Signal-anchor</keyword>
<evidence type="ECO:0000259" key="12">
    <source>
        <dbReference type="PROSITE" id="PS52015"/>
    </source>
</evidence>
<dbReference type="RefSeq" id="WP_168608710.1">
    <property type="nucleotide sequence ID" value="NZ_JAAZQD010000002.1"/>
</dbReference>
<name>A0A846ZK58_9GAMM</name>
<feature type="compositionally biased region" description="Basic residues" evidence="11">
    <location>
        <begin position="76"/>
        <end position="88"/>
    </location>
</feature>
<dbReference type="InterPro" id="IPR003538">
    <property type="entry name" value="TonB"/>
</dbReference>
<keyword evidence="6" id="KW-0812">Transmembrane</keyword>
<dbReference type="InterPro" id="IPR051045">
    <property type="entry name" value="TonB-dependent_transducer"/>
</dbReference>
<proteinExistence type="inferred from homology"/>
<keyword evidence="4 10" id="KW-1003">Cell membrane</keyword>
<protein>
    <recommendedName>
        <fullName evidence="10">Protein TonB</fullName>
    </recommendedName>
</protein>
<evidence type="ECO:0000256" key="1">
    <source>
        <dbReference type="ARBA" id="ARBA00004383"/>
    </source>
</evidence>
<keyword evidence="8" id="KW-1133">Transmembrane helix</keyword>
<keyword evidence="5 10" id="KW-0997">Cell inner membrane</keyword>
<evidence type="ECO:0000256" key="11">
    <source>
        <dbReference type="SAM" id="MobiDB-lite"/>
    </source>
</evidence>
<dbReference type="PROSITE" id="PS52015">
    <property type="entry name" value="TONB_CTD"/>
    <property type="match status" value="1"/>
</dbReference>
<comment type="caution">
    <text evidence="13">The sequence shown here is derived from an EMBL/GenBank/DDBJ whole genome shotgun (WGS) entry which is preliminary data.</text>
</comment>
<dbReference type="Proteomes" id="UP000541636">
    <property type="component" value="Unassembled WGS sequence"/>
</dbReference>
<dbReference type="PANTHER" id="PTHR33446">
    <property type="entry name" value="PROTEIN TONB-RELATED"/>
    <property type="match status" value="1"/>
</dbReference>
<dbReference type="GO" id="GO:0030288">
    <property type="term" value="C:outer membrane-bounded periplasmic space"/>
    <property type="evidence" value="ECO:0007669"/>
    <property type="project" value="InterPro"/>
</dbReference>
<dbReference type="Gene3D" id="3.30.1150.10">
    <property type="match status" value="1"/>
</dbReference>
<dbReference type="InterPro" id="IPR037682">
    <property type="entry name" value="TonB_C"/>
</dbReference>
<feature type="domain" description="TonB C-terminal" evidence="12">
    <location>
        <begin position="133"/>
        <end position="226"/>
    </location>
</feature>
<evidence type="ECO:0000256" key="6">
    <source>
        <dbReference type="ARBA" id="ARBA00022692"/>
    </source>
</evidence>
<evidence type="ECO:0000256" key="8">
    <source>
        <dbReference type="ARBA" id="ARBA00022989"/>
    </source>
</evidence>
<dbReference type="AlphaFoldDB" id="A0A846ZK58"/>
<comment type="similarity">
    <text evidence="2 10">Belongs to the TonB family.</text>
</comment>
<dbReference type="PRINTS" id="PR01374">
    <property type="entry name" value="TONBPROTEIN"/>
</dbReference>
<evidence type="ECO:0000256" key="2">
    <source>
        <dbReference type="ARBA" id="ARBA00006555"/>
    </source>
</evidence>
<dbReference type="EMBL" id="JAAZQD010000002">
    <property type="protein sequence ID" value="NKZ38376.1"/>
    <property type="molecule type" value="Genomic_DNA"/>
</dbReference>
<keyword evidence="7 10" id="KW-0653">Protein transport</keyword>
<dbReference type="Pfam" id="PF03544">
    <property type="entry name" value="TonB_C"/>
    <property type="match status" value="1"/>
</dbReference>
<dbReference type="InterPro" id="IPR006260">
    <property type="entry name" value="TonB/TolA_C"/>
</dbReference>
<reference evidence="13 14" key="1">
    <citation type="journal article" date="2017" name="Int. J. Syst. Evol. Microbiol.">
        <title>Oleiagrimonas citrea sp. nov., a marine bacterium isolated from tidal flat sediment and emended description of the genus Oleiagrimonas Fang et al. 2015 and Oleiagrimonas soli.</title>
        <authorList>
            <person name="Yang S.H."/>
            <person name="Seo H.S."/>
            <person name="Seong C.N."/>
            <person name="Kwon K.K."/>
        </authorList>
    </citation>
    <scope>NUCLEOTIDE SEQUENCE [LARGE SCALE GENOMIC DNA]</scope>
    <source>
        <strain evidence="13 14">MEBiC09124</strain>
    </source>
</reference>
<gene>
    <name evidence="13" type="ORF">HF690_05315</name>
</gene>
<evidence type="ECO:0000256" key="5">
    <source>
        <dbReference type="ARBA" id="ARBA00022519"/>
    </source>
</evidence>
<dbReference type="GO" id="GO:0031992">
    <property type="term" value="F:energy transducer activity"/>
    <property type="evidence" value="ECO:0007669"/>
    <property type="project" value="InterPro"/>
</dbReference>
<evidence type="ECO:0000313" key="14">
    <source>
        <dbReference type="Proteomes" id="UP000541636"/>
    </source>
</evidence>
<evidence type="ECO:0000313" key="13">
    <source>
        <dbReference type="EMBL" id="NKZ38376.1"/>
    </source>
</evidence>